<dbReference type="Pfam" id="PF13850">
    <property type="entry name" value="ERGIC_N"/>
    <property type="match status" value="1"/>
</dbReference>
<protein>
    <submittedName>
        <fullName evidence="9">Related to ERV46-component of copii vesicles</fullName>
    </submittedName>
</protein>
<evidence type="ECO:0000259" key="7">
    <source>
        <dbReference type="Pfam" id="PF07970"/>
    </source>
</evidence>
<dbReference type="GO" id="GO:0030134">
    <property type="term" value="C:COPII-coated ER to Golgi transport vesicle"/>
    <property type="evidence" value="ECO:0007669"/>
    <property type="project" value="TreeGrafter"/>
</dbReference>
<dbReference type="GO" id="GO:0005789">
    <property type="term" value="C:endoplasmic reticulum membrane"/>
    <property type="evidence" value="ECO:0007669"/>
    <property type="project" value="TreeGrafter"/>
</dbReference>
<evidence type="ECO:0000256" key="4">
    <source>
        <dbReference type="ARBA" id="ARBA00022989"/>
    </source>
</evidence>
<feature type="domain" description="Endoplasmic reticulum vesicle transporter C-terminal" evidence="7">
    <location>
        <begin position="147"/>
        <end position="405"/>
    </location>
</feature>
<dbReference type="eggNOG" id="KOG2667">
    <property type="taxonomic scope" value="Eukaryota"/>
</dbReference>
<evidence type="ECO:0000256" key="1">
    <source>
        <dbReference type="ARBA" id="ARBA00004141"/>
    </source>
</evidence>
<keyword evidence="5 6" id="KW-0472">Membrane</keyword>
<dbReference type="Proteomes" id="UP000007148">
    <property type="component" value="Unassembled WGS sequence"/>
</dbReference>
<evidence type="ECO:0000256" key="3">
    <source>
        <dbReference type="ARBA" id="ARBA00022692"/>
    </source>
</evidence>
<dbReference type="OMA" id="GPTHGMY"/>
<sequence length="420" mass="47337">MGRGPFSASSFKAIDAFGKTLEDVKIRTRTGAFLTFLSIGIICLLTLIEFIDYRTVYLDTNIEIMKARDERLTVNMNITFPRVPCFLLSLDATDVSGEHMREVSHNIVKVRLDSEGKPYPNQDHISDLRNEISRVKDIGKPGYCGSCYGGLEPEGGCCNTCEDVRKSYLDRGWAFSAPEHIEQCVREGWTEKIKVQANDGCQISGRVRIKKVASSLIFSFGRSFQANSFHAQELVPYLKDGLIHDFGHHIETLQFQSDDEYDPRRANEAARLKKHLGVPKDPLNGFNSHYAKYSGRRGPDITTYMFQYFIKVVSADFETLDHEHVSSHLYSYSSHTRNVGEAYHLKNTEGIETTHGYDAAPGLFINIDVSPMQVIHTEKRKPFAHFLTTFCAIIGGVLTVASLVDSALFNTINKDEANRR</sequence>
<dbReference type="InParanoid" id="G4TRQ2"/>
<evidence type="ECO:0000256" key="5">
    <source>
        <dbReference type="ARBA" id="ARBA00023136"/>
    </source>
</evidence>
<name>G4TRQ2_SERID</name>
<keyword evidence="4 6" id="KW-1133">Transmembrane helix</keyword>
<feature type="transmembrane region" description="Helical" evidence="6">
    <location>
        <begin position="31"/>
        <end position="51"/>
    </location>
</feature>
<evidence type="ECO:0000313" key="9">
    <source>
        <dbReference type="EMBL" id="CCA73995.1"/>
    </source>
</evidence>
<proteinExistence type="inferred from homology"/>
<dbReference type="HOGENOM" id="CLU_034705_1_0_1"/>
<comment type="caution">
    <text evidence="9">The sequence shown here is derived from an EMBL/GenBank/DDBJ whole genome shotgun (WGS) entry which is preliminary data.</text>
</comment>
<feature type="transmembrane region" description="Helical" evidence="6">
    <location>
        <begin position="383"/>
        <end position="404"/>
    </location>
</feature>
<keyword evidence="10" id="KW-1185">Reference proteome</keyword>
<dbReference type="EMBL" id="CAFZ01000270">
    <property type="protein sequence ID" value="CCA73995.1"/>
    <property type="molecule type" value="Genomic_DNA"/>
</dbReference>
<dbReference type="OrthoDB" id="10266265at2759"/>
<keyword evidence="3 6" id="KW-0812">Transmembrane</keyword>
<dbReference type="InterPro" id="IPR012936">
    <property type="entry name" value="Erv_C"/>
</dbReference>
<evidence type="ECO:0000313" key="10">
    <source>
        <dbReference type="Proteomes" id="UP000007148"/>
    </source>
</evidence>
<evidence type="ECO:0000256" key="6">
    <source>
        <dbReference type="SAM" id="Phobius"/>
    </source>
</evidence>
<dbReference type="STRING" id="1109443.G4TRQ2"/>
<feature type="domain" description="Endoplasmic reticulum vesicle transporter N-terminal" evidence="8">
    <location>
        <begin position="11"/>
        <end position="100"/>
    </location>
</feature>
<dbReference type="PANTHER" id="PTHR10984">
    <property type="entry name" value="ENDOPLASMIC RETICULUM-GOLGI INTERMEDIATE COMPARTMENT PROTEIN"/>
    <property type="match status" value="1"/>
</dbReference>
<dbReference type="FunCoup" id="G4TRQ2">
    <property type="interactions" value="365"/>
</dbReference>
<dbReference type="InterPro" id="IPR039542">
    <property type="entry name" value="Erv_N"/>
</dbReference>
<dbReference type="GO" id="GO:0006890">
    <property type="term" value="P:retrograde vesicle-mediated transport, Golgi to endoplasmic reticulum"/>
    <property type="evidence" value="ECO:0007669"/>
    <property type="project" value="TreeGrafter"/>
</dbReference>
<dbReference type="PANTHER" id="PTHR10984:SF25">
    <property type="entry name" value="ENDOPLASMIC RETICULUM-GOLGI INTERMEDIATE COMPARTMENT PROTEIN 3"/>
    <property type="match status" value="1"/>
</dbReference>
<accession>G4TRQ2</accession>
<evidence type="ECO:0000256" key="2">
    <source>
        <dbReference type="ARBA" id="ARBA00005648"/>
    </source>
</evidence>
<dbReference type="GO" id="GO:0000139">
    <property type="term" value="C:Golgi membrane"/>
    <property type="evidence" value="ECO:0007669"/>
    <property type="project" value="TreeGrafter"/>
</dbReference>
<comment type="subcellular location">
    <subcellularLocation>
        <location evidence="1">Membrane</location>
        <topology evidence="1">Multi-pass membrane protein</topology>
    </subcellularLocation>
</comment>
<organism evidence="9 10">
    <name type="scientific">Serendipita indica (strain DSM 11827)</name>
    <name type="common">Root endophyte fungus</name>
    <name type="synonym">Piriformospora indica</name>
    <dbReference type="NCBI Taxonomy" id="1109443"/>
    <lineage>
        <taxon>Eukaryota</taxon>
        <taxon>Fungi</taxon>
        <taxon>Dikarya</taxon>
        <taxon>Basidiomycota</taxon>
        <taxon>Agaricomycotina</taxon>
        <taxon>Agaricomycetes</taxon>
        <taxon>Sebacinales</taxon>
        <taxon>Serendipitaceae</taxon>
        <taxon>Serendipita</taxon>
    </lineage>
</organism>
<dbReference type="InterPro" id="IPR045888">
    <property type="entry name" value="Erv"/>
</dbReference>
<evidence type="ECO:0000259" key="8">
    <source>
        <dbReference type="Pfam" id="PF13850"/>
    </source>
</evidence>
<comment type="similarity">
    <text evidence="2">Belongs to the ERGIC family.</text>
</comment>
<reference evidence="9 10" key="1">
    <citation type="journal article" date="2011" name="PLoS Pathog.">
        <title>Endophytic Life Strategies Decoded by Genome and Transcriptome Analyses of the Mutualistic Root Symbiont Piriformospora indica.</title>
        <authorList>
            <person name="Zuccaro A."/>
            <person name="Lahrmann U."/>
            <person name="Guldener U."/>
            <person name="Langen G."/>
            <person name="Pfiffi S."/>
            <person name="Biedenkopf D."/>
            <person name="Wong P."/>
            <person name="Samans B."/>
            <person name="Grimm C."/>
            <person name="Basiewicz M."/>
            <person name="Murat C."/>
            <person name="Martin F."/>
            <person name="Kogel K.H."/>
        </authorList>
    </citation>
    <scope>NUCLEOTIDE SEQUENCE [LARGE SCALE GENOMIC DNA]</scope>
    <source>
        <strain evidence="9 10">DSM 11827</strain>
    </source>
</reference>
<gene>
    <name evidence="9" type="ORF">PIIN_07949</name>
</gene>
<dbReference type="Pfam" id="PF07970">
    <property type="entry name" value="COPIIcoated_ERV"/>
    <property type="match status" value="1"/>
</dbReference>
<dbReference type="GO" id="GO:0006888">
    <property type="term" value="P:endoplasmic reticulum to Golgi vesicle-mediated transport"/>
    <property type="evidence" value="ECO:0007669"/>
    <property type="project" value="TreeGrafter"/>
</dbReference>
<dbReference type="AlphaFoldDB" id="G4TRQ2"/>